<feature type="transmembrane region" description="Helical" evidence="1">
    <location>
        <begin position="21"/>
        <end position="41"/>
    </location>
</feature>
<protein>
    <submittedName>
        <fullName evidence="2">Uncharacterized protein</fullName>
    </submittedName>
</protein>
<keyword evidence="3" id="KW-1185">Reference proteome</keyword>
<keyword evidence="1" id="KW-0472">Membrane</keyword>
<keyword evidence="1" id="KW-1133">Transmembrane helix</keyword>
<keyword evidence="1" id="KW-0812">Transmembrane</keyword>
<reference evidence="2" key="1">
    <citation type="submission" date="2021-02" db="EMBL/GenBank/DDBJ databases">
        <title>Skermanella TT6 skin isolate.</title>
        <authorList>
            <person name="Lee K."/>
            <person name="Ganzorig M."/>
        </authorList>
    </citation>
    <scope>NUCLEOTIDE SEQUENCE</scope>
    <source>
        <strain evidence="2">TT6</strain>
    </source>
</reference>
<organism evidence="2 3">
    <name type="scientific">Skermanella cutis</name>
    <dbReference type="NCBI Taxonomy" id="2775420"/>
    <lineage>
        <taxon>Bacteria</taxon>
        <taxon>Pseudomonadati</taxon>
        <taxon>Pseudomonadota</taxon>
        <taxon>Alphaproteobacteria</taxon>
        <taxon>Rhodospirillales</taxon>
        <taxon>Azospirillaceae</taxon>
        <taxon>Skermanella</taxon>
    </lineage>
</organism>
<evidence type="ECO:0000313" key="2">
    <source>
        <dbReference type="EMBL" id="QQP92406.1"/>
    </source>
</evidence>
<sequence>MVAIEAAALFAWMRRRGRARLAWSLLPNLASGACLMLALRAALSDGWWGWVALCLAGALAAHVADLAGRLRDR</sequence>
<evidence type="ECO:0000256" key="1">
    <source>
        <dbReference type="SAM" id="Phobius"/>
    </source>
</evidence>
<dbReference type="Proteomes" id="UP000595197">
    <property type="component" value="Chromosome"/>
</dbReference>
<evidence type="ECO:0000313" key="3">
    <source>
        <dbReference type="Proteomes" id="UP000595197"/>
    </source>
</evidence>
<proteinExistence type="predicted"/>
<accession>A0ABX7BDD6</accession>
<gene>
    <name evidence="2" type="ORF">IGS68_12305</name>
</gene>
<name>A0ABX7BDD6_9PROT</name>
<feature type="transmembrane region" description="Helical" evidence="1">
    <location>
        <begin position="47"/>
        <end position="67"/>
    </location>
</feature>
<dbReference type="EMBL" id="CP067420">
    <property type="protein sequence ID" value="QQP92406.1"/>
    <property type="molecule type" value="Genomic_DNA"/>
</dbReference>